<dbReference type="AlphaFoldDB" id="A0A8J6CLE7"/>
<evidence type="ECO:0000259" key="1">
    <source>
        <dbReference type="Pfam" id="PF00078"/>
    </source>
</evidence>
<proteinExistence type="predicted"/>
<gene>
    <name evidence="2" type="ORF">CXB51_029072</name>
</gene>
<dbReference type="InterPro" id="IPR000477">
    <property type="entry name" value="RT_dom"/>
</dbReference>
<reference evidence="2 3" key="1">
    <citation type="journal article" date="2021" name="bioRxiv">
        <title>The Gossypium anomalum genome as a resource for cotton improvement and evolutionary analysis of hybrid incompatibility.</title>
        <authorList>
            <person name="Grover C.E."/>
            <person name="Yuan D."/>
            <person name="Arick M.A."/>
            <person name="Miller E.R."/>
            <person name="Hu G."/>
            <person name="Peterson D.G."/>
            <person name="Wendel J.F."/>
            <person name="Udall J.A."/>
        </authorList>
    </citation>
    <scope>NUCLEOTIDE SEQUENCE [LARGE SCALE GENOMIC DNA]</scope>
    <source>
        <strain evidence="2">JFW-Udall</strain>
        <tissue evidence="2">Leaf</tissue>
    </source>
</reference>
<evidence type="ECO:0000313" key="3">
    <source>
        <dbReference type="Proteomes" id="UP000701853"/>
    </source>
</evidence>
<dbReference type="PANTHER" id="PTHR33710:SF77">
    <property type="entry name" value="DNASE I-LIKE SUPERFAMILY PROTEIN"/>
    <property type="match status" value="1"/>
</dbReference>
<feature type="domain" description="Reverse transcriptase" evidence="1">
    <location>
        <begin position="363"/>
        <end position="453"/>
    </location>
</feature>
<dbReference type="Proteomes" id="UP000701853">
    <property type="component" value="Chromosome 11"/>
</dbReference>
<dbReference type="InterPro" id="IPR036691">
    <property type="entry name" value="Endo/exonu/phosph_ase_sf"/>
</dbReference>
<dbReference type="SUPFAM" id="SSF56219">
    <property type="entry name" value="DNase I-like"/>
    <property type="match status" value="1"/>
</dbReference>
<accession>A0A8J6CLE7</accession>
<protein>
    <recommendedName>
        <fullName evidence="1">Reverse transcriptase domain-containing protein</fullName>
    </recommendedName>
</protein>
<keyword evidence="3" id="KW-1185">Reference proteome</keyword>
<organism evidence="2 3">
    <name type="scientific">Gossypium anomalum</name>
    <dbReference type="NCBI Taxonomy" id="47600"/>
    <lineage>
        <taxon>Eukaryota</taxon>
        <taxon>Viridiplantae</taxon>
        <taxon>Streptophyta</taxon>
        <taxon>Embryophyta</taxon>
        <taxon>Tracheophyta</taxon>
        <taxon>Spermatophyta</taxon>
        <taxon>Magnoliopsida</taxon>
        <taxon>eudicotyledons</taxon>
        <taxon>Gunneridae</taxon>
        <taxon>Pentapetalae</taxon>
        <taxon>rosids</taxon>
        <taxon>malvids</taxon>
        <taxon>Malvales</taxon>
        <taxon>Malvaceae</taxon>
        <taxon>Malvoideae</taxon>
        <taxon>Gossypium</taxon>
    </lineage>
</organism>
<name>A0A8J6CLE7_9ROSI</name>
<dbReference type="EMBL" id="JAHUZN010000011">
    <property type="protein sequence ID" value="KAG8479287.1"/>
    <property type="molecule type" value="Genomic_DNA"/>
</dbReference>
<comment type="caution">
    <text evidence="2">The sequence shown here is derived from an EMBL/GenBank/DDBJ whole genome shotgun (WGS) entry which is preliminary data.</text>
</comment>
<dbReference type="PANTHER" id="PTHR33710">
    <property type="entry name" value="BNAC02G09200D PROTEIN"/>
    <property type="match status" value="1"/>
</dbReference>
<sequence length="519" mass="60240">MNITVFSWNYQGCANIKFPRIFREYDMEYEPDIISLLKPRISGAKADKIIAKLGFQYSHRVEAIGFSGGIWLGWKGSVCLEVLCNHPQFILTRVWKKPSIPWMAIRDFNAVLAPSEKSRSLTKGRHCPHFGDFVDSAELHDLRFKGPPFTWHRGYLSVRLDRALGNGAWIQNFPNCRITHLLKIKSNHRPLLLVLNPIISEPWGRPFRFLAGWIEHPGFDNFFKDNWECFGNFSDSLGKFTYKLKKWNKNVYGNITTRKKDLIKRIASIQRISDYYGTHHLNQMDLSLCHELVNVLHHEKLLWRQKTGNWIYDPEPIEKEANEFFQRLYREVPDPLGILPPIRFPHLDPVDIGFLAKSVSNEEIKEQAGFITGRSINDNIILAQEVIHSMRCQKKRKWMVIKIDLEKAYDRVRWNGVHLPKFSPARGICQGCPLSPYLFVLCMEWLGHLIQAAISERNWSPIRLSRGMDKDTVDSISSLFGFQQVHNLGHYLGVPLLHQRITSGTLRFVVEKVRGKLKS</sequence>
<dbReference type="Gene3D" id="3.60.10.10">
    <property type="entry name" value="Endonuclease/exonuclease/phosphatase"/>
    <property type="match status" value="1"/>
</dbReference>
<evidence type="ECO:0000313" key="2">
    <source>
        <dbReference type="EMBL" id="KAG8479287.1"/>
    </source>
</evidence>
<dbReference type="Pfam" id="PF00078">
    <property type="entry name" value="RVT_1"/>
    <property type="match status" value="1"/>
</dbReference>
<dbReference type="OrthoDB" id="1001431at2759"/>